<accession>A0ACB8QA69</accession>
<protein>
    <submittedName>
        <fullName evidence="1">Uncharacterized protein</fullName>
    </submittedName>
</protein>
<evidence type="ECO:0000313" key="1">
    <source>
        <dbReference type="EMBL" id="KAI0028161.1"/>
    </source>
</evidence>
<reference evidence="1" key="1">
    <citation type="submission" date="2021-02" db="EMBL/GenBank/DDBJ databases">
        <authorList>
            <consortium name="DOE Joint Genome Institute"/>
            <person name="Ahrendt S."/>
            <person name="Looney B.P."/>
            <person name="Miyauchi S."/>
            <person name="Morin E."/>
            <person name="Drula E."/>
            <person name="Courty P.E."/>
            <person name="Chicoki N."/>
            <person name="Fauchery L."/>
            <person name="Kohler A."/>
            <person name="Kuo A."/>
            <person name="Labutti K."/>
            <person name="Pangilinan J."/>
            <person name="Lipzen A."/>
            <person name="Riley R."/>
            <person name="Andreopoulos W."/>
            <person name="He G."/>
            <person name="Johnson J."/>
            <person name="Barry K.W."/>
            <person name="Grigoriev I.V."/>
            <person name="Nagy L."/>
            <person name="Hibbett D."/>
            <person name="Henrissat B."/>
            <person name="Matheny P.B."/>
            <person name="Labbe J."/>
            <person name="Martin F."/>
        </authorList>
    </citation>
    <scope>NUCLEOTIDE SEQUENCE</scope>
    <source>
        <strain evidence="1">EC-137</strain>
    </source>
</reference>
<sequence length="375" mass="41797">MSFSVLVVAAVIYGMTMREIAHYKLNYPADDLTLKIWVYTIFILITAGLVLDSFNSWEYLSSTGPEWATKTRATVPLEGLFHVRFDFRSLPFGSHQLLNGDPRLSRCLSYNFFSSFGYTVVCDYSALFAPVVPNSSPVRKEVYPTSKLTTPMSIFYCLIGFSSLAVAIVANSLLFNPASVTSTTNLAIINATIEAKICLDAFLDVLITLTLYRLLSQHRNEFWLEHRWPRQSPIERLTIFFASRGLIILTFQVVFFVLVCSPRIVLSTQHRPSNPSAGIRRRVYDGLDSASHSHAKRLYAASMVVTVTNREPRRGESAASPSRSGRQSAAEHDQRDLILVPFTSPESKTMNKSSLPGGVNSESESTFPPDSSPTL</sequence>
<evidence type="ECO:0000313" key="2">
    <source>
        <dbReference type="Proteomes" id="UP000814128"/>
    </source>
</evidence>
<dbReference type="EMBL" id="MU273786">
    <property type="protein sequence ID" value="KAI0028161.1"/>
    <property type="molecule type" value="Genomic_DNA"/>
</dbReference>
<organism evidence="1 2">
    <name type="scientific">Vararia minispora EC-137</name>
    <dbReference type="NCBI Taxonomy" id="1314806"/>
    <lineage>
        <taxon>Eukaryota</taxon>
        <taxon>Fungi</taxon>
        <taxon>Dikarya</taxon>
        <taxon>Basidiomycota</taxon>
        <taxon>Agaricomycotina</taxon>
        <taxon>Agaricomycetes</taxon>
        <taxon>Russulales</taxon>
        <taxon>Lachnocladiaceae</taxon>
        <taxon>Vararia</taxon>
    </lineage>
</organism>
<name>A0ACB8QA69_9AGAM</name>
<gene>
    <name evidence="1" type="ORF">K488DRAFT_90044</name>
</gene>
<proteinExistence type="predicted"/>
<dbReference type="Proteomes" id="UP000814128">
    <property type="component" value="Unassembled WGS sequence"/>
</dbReference>
<keyword evidence="2" id="KW-1185">Reference proteome</keyword>
<reference evidence="1" key="2">
    <citation type="journal article" date="2022" name="New Phytol.">
        <title>Evolutionary transition to the ectomycorrhizal habit in the genomes of a hyperdiverse lineage of mushroom-forming fungi.</title>
        <authorList>
            <person name="Looney B."/>
            <person name="Miyauchi S."/>
            <person name="Morin E."/>
            <person name="Drula E."/>
            <person name="Courty P.E."/>
            <person name="Kohler A."/>
            <person name="Kuo A."/>
            <person name="LaButti K."/>
            <person name="Pangilinan J."/>
            <person name="Lipzen A."/>
            <person name="Riley R."/>
            <person name="Andreopoulos W."/>
            <person name="He G."/>
            <person name="Johnson J."/>
            <person name="Nolan M."/>
            <person name="Tritt A."/>
            <person name="Barry K.W."/>
            <person name="Grigoriev I.V."/>
            <person name="Nagy L.G."/>
            <person name="Hibbett D."/>
            <person name="Henrissat B."/>
            <person name="Matheny P.B."/>
            <person name="Labbe J."/>
            <person name="Martin F.M."/>
        </authorList>
    </citation>
    <scope>NUCLEOTIDE SEQUENCE</scope>
    <source>
        <strain evidence="1">EC-137</strain>
    </source>
</reference>
<comment type="caution">
    <text evidence="1">The sequence shown here is derived from an EMBL/GenBank/DDBJ whole genome shotgun (WGS) entry which is preliminary data.</text>
</comment>